<dbReference type="SUPFAM" id="SSF53098">
    <property type="entry name" value="Ribonuclease H-like"/>
    <property type="match status" value="1"/>
</dbReference>
<proteinExistence type="predicted"/>
<dbReference type="GO" id="GO:0003676">
    <property type="term" value="F:nucleic acid binding"/>
    <property type="evidence" value="ECO:0007669"/>
    <property type="project" value="InterPro"/>
</dbReference>
<dbReference type="InterPro" id="IPR012337">
    <property type="entry name" value="RNaseH-like_sf"/>
</dbReference>
<dbReference type="PANTHER" id="PTHR46889">
    <property type="entry name" value="TRANSPOSASE INSF FOR INSERTION SEQUENCE IS3B-RELATED"/>
    <property type="match status" value="1"/>
</dbReference>
<dbReference type="InterPro" id="IPR050900">
    <property type="entry name" value="Transposase_IS3/IS150/IS904"/>
</dbReference>
<dbReference type="InterPro" id="IPR009057">
    <property type="entry name" value="Homeodomain-like_sf"/>
</dbReference>
<dbReference type="Pfam" id="PF13565">
    <property type="entry name" value="HTH_32"/>
    <property type="match status" value="1"/>
</dbReference>
<dbReference type="NCBIfam" id="NF033516">
    <property type="entry name" value="transpos_IS3"/>
    <property type="match status" value="1"/>
</dbReference>
<gene>
    <name evidence="2" type="ORF">HNQ03_002946</name>
</gene>
<protein>
    <submittedName>
        <fullName evidence="2">Transposase InsO family protein/transposase-like protein</fullName>
    </submittedName>
</protein>
<dbReference type="InterPro" id="IPR048020">
    <property type="entry name" value="Transpos_IS3"/>
</dbReference>
<dbReference type="GO" id="GO:0015074">
    <property type="term" value="P:DNA integration"/>
    <property type="evidence" value="ECO:0007669"/>
    <property type="project" value="InterPro"/>
</dbReference>
<reference evidence="2" key="1">
    <citation type="submission" date="2020-05" db="EMBL/GenBank/DDBJ databases">
        <title>Genomic Encyclopedia of Type Strains, Phase IV (KMG-V): Genome sequencing to study the core and pangenomes of soil and plant-associated prokaryotes.</title>
        <authorList>
            <person name="Whitman W."/>
        </authorList>
    </citation>
    <scope>NUCLEOTIDE SEQUENCE</scope>
    <source>
        <strain evidence="2">16F</strain>
    </source>
</reference>
<dbReference type="PROSITE" id="PS50994">
    <property type="entry name" value="INTEGRASE"/>
    <property type="match status" value="1"/>
</dbReference>
<dbReference type="SUPFAM" id="SSF46689">
    <property type="entry name" value="Homeodomain-like"/>
    <property type="match status" value="1"/>
</dbReference>
<evidence type="ECO:0000313" key="2">
    <source>
        <dbReference type="EMBL" id="NRS93855.1"/>
    </source>
</evidence>
<dbReference type="InterPro" id="IPR001584">
    <property type="entry name" value="Integrase_cat-core"/>
</dbReference>
<organism evidence="2 3">
    <name type="scientific">Frigoriflavimonas asaccharolytica</name>
    <dbReference type="NCBI Taxonomy" id="2735899"/>
    <lineage>
        <taxon>Bacteria</taxon>
        <taxon>Pseudomonadati</taxon>
        <taxon>Bacteroidota</taxon>
        <taxon>Flavobacteriia</taxon>
        <taxon>Flavobacteriales</taxon>
        <taxon>Weeksellaceae</taxon>
        <taxon>Frigoriflavimonas</taxon>
    </lineage>
</organism>
<dbReference type="AlphaFoldDB" id="A0A8J8K6K6"/>
<dbReference type="Proteomes" id="UP000610746">
    <property type="component" value="Unassembled WGS sequence"/>
</dbReference>
<dbReference type="Gene3D" id="3.30.420.10">
    <property type="entry name" value="Ribonuclease H-like superfamily/Ribonuclease H"/>
    <property type="match status" value="1"/>
</dbReference>
<keyword evidence="3" id="KW-1185">Reference proteome</keyword>
<dbReference type="EMBL" id="JABSNO010000029">
    <property type="protein sequence ID" value="NRS93855.1"/>
    <property type="molecule type" value="Genomic_DNA"/>
</dbReference>
<evidence type="ECO:0000259" key="1">
    <source>
        <dbReference type="PROSITE" id="PS50994"/>
    </source>
</evidence>
<dbReference type="InterPro" id="IPR036397">
    <property type="entry name" value="RNaseH_sf"/>
</dbReference>
<evidence type="ECO:0000313" key="3">
    <source>
        <dbReference type="Proteomes" id="UP000610746"/>
    </source>
</evidence>
<comment type="caution">
    <text evidence="2">The sequence shown here is derived from an EMBL/GenBank/DDBJ whole genome shotgun (WGS) entry which is preliminary data.</text>
</comment>
<sequence length="327" mass="38483">MRLSAHEKLEIIQIVTQSEIGVNRTLKELGLAKSTFYNWYHLFLEKGEAGFFSSPNSTRRQWNSIPEEEKNLVVEVALEHSELSSRELAHKITDEQGVFISESSVYRILKKRCLITAPSHILLSAANEFKDKTNFVHEMWQTDFTYFKIIGWGWYYLSTVLDDFSRYIVHWELCKNMKVNDVKRTVDAAVTKAGLKKGQAPKLLSDNGSCYVASEIKTYLNDQYEMKQVHGRPAHPQTQGKIERYHRTMKNVVKLHFYYSPEELEKSLEEFVSRYNNERYHESLKNLTPADVYYGRADEILKQREIIKQKTMQKRKRNYYQQKMLAV</sequence>
<dbReference type="Pfam" id="PF00665">
    <property type="entry name" value="rve"/>
    <property type="match status" value="1"/>
</dbReference>
<feature type="domain" description="Integrase catalytic" evidence="1">
    <location>
        <begin position="114"/>
        <end position="297"/>
    </location>
</feature>
<name>A0A8J8K6K6_9FLAO</name>
<dbReference type="PANTHER" id="PTHR46889:SF4">
    <property type="entry name" value="TRANSPOSASE INSO FOR INSERTION SEQUENCE ELEMENT IS911B-RELATED"/>
    <property type="match status" value="1"/>
</dbReference>
<accession>A0A8J8K6K6</accession>